<name>A0AAU9VLC8_9CNID</name>
<proteinExistence type="predicted"/>
<dbReference type="EMBL" id="CALNXJ010000002">
    <property type="protein sequence ID" value="CAH3033180.1"/>
    <property type="molecule type" value="Genomic_DNA"/>
</dbReference>
<feature type="region of interest" description="Disordered" evidence="1">
    <location>
        <begin position="191"/>
        <end position="221"/>
    </location>
</feature>
<protein>
    <submittedName>
        <fullName evidence="3">Uncharacterized protein</fullName>
    </submittedName>
</protein>
<keyword evidence="2" id="KW-1133">Transmembrane helix</keyword>
<keyword evidence="2" id="KW-0472">Membrane</keyword>
<evidence type="ECO:0000313" key="4">
    <source>
        <dbReference type="Proteomes" id="UP001159428"/>
    </source>
</evidence>
<accession>A0AAU9VLC8</accession>
<dbReference type="Proteomes" id="UP001159428">
    <property type="component" value="Unassembled WGS sequence"/>
</dbReference>
<reference evidence="3 4" key="1">
    <citation type="submission" date="2022-05" db="EMBL/GenBank/DDBJ databases">
        <authorList>
            <consortium name="Genoscope - CEA"/>
            <person name="William W."/>
        </authorList>
    </citation>
    <scope>NUCLEOTIDE SEQUENCE [LARGE SCALE GENOMIC DNA]</scope>
</reference>
<evidence type="ECO:0000256" key="2">
    <source>
        <dbReference type="SAM" id="Phobius"/>
    </source>
</evidence>
<sequence length="616" mass="69368">MDGNTRQDLVELTQPLLPGGHDDQFVAETVAEFFNSTESEVFQDKPDVRFVTLEKKDVFDKIESRKGGRARQRVEDGVIQMEAWSPVKILDVTSIRVWVMREKQAAELCDDRNGPVSLPVKFEGHKGARQLFSVDLDSKYDGPNPWSPPLYKLEKGDMKKKNVFQLLVELPAQSGETQEFYSKPFLLRSKPKTGLPKKRKSSEDSSSVESTSEGSTPKKVPSSFQNLRVIEHLEAKSAYIGSLKYDNLTVNEGRADIGYHFKVKDPKLYKEFEEGDVLGFFKSDDGTACVQLLDSQNGKQAFMAGVISRSAYLEATPAISQNDPTDVICVIGIIKVKCMGSVRAGERIYTNVSPDHPGTAIPESHLPPCVILGGGSVLLGMSMEEKEASKLNDINLVQSFVCMVLGVSDKEIKSEIGNMYNRFDVEVAAKLRKERRKASRMRRMIVCGLLTALALTAFWMYQFLYPGSALRYWICEHGSLGDSKCNFTFIPERDTAQRCTTIGLEFTWDRLKERMKPHLDDIPELDSKRVPGKHHYYLNVDRCAYGGVIKLSAPVSGISNNEQICGPIIFVVNSNCSAVYFYQDKPHAGWKIYQSVKHYEYLRQKLHCTRSEVSRE</sequence>
<keyword evidence="2" id="KW-0812">Transmembrane</keyword>
<keyword evidence="4" id="KW-1185">Reference proteome</keyword>
<feature type="compositionally biased region" description="Basic residues" evidence="1">
    <location>
        <begin position="191"/>
        <end position="200"/>
    </location>
</feature>
<evidence type="ECO:0000256" key="1">
    <source>
        <dbReference type="SAM" id="MobiDB-lite"/>
    </source>
</evidence>
<feature type="compositionally biased region" description="Low complexity" evidence="1">
    <location>
        <begin position="204"/>
        <end position="215"/>
    </location>
</feature>
<dbReference type="AlphaFoldDB" id="A0AAU9VLC8"/>
<comment type="caution">
    <text evidence="3">The sequence shown here is derived from an EMBL/GenBank/DDBJ whole genome shotgun (WGS) entry which is preliminary data.</text>
</comment>
<organism evidence="3 4">
    <name type="scientific">Pocillopora meandrina</name>
    <dbReference type="NCBI Taxonomy" id="46732"/>
    <lineage>
        <taxon>Eukaryota</taxon>
        <taxon>Metazoa</taxon>
        <taxon>Cnidaria</taxon>
        <taxon>Anthozoa</taxon>
        <taxon>Hexacorallia</taxon>
        <taxon>Scleractinia</taxon>
        <taxon>Astrocoeniina</taxon>
        <taxon>Pocilloporidae</taxon>
        <taxon>Pocillopora</taxon>
    </lineage>
</organism>
<feature type="transmembrane region" description="Helical" evidence="2">
    <location>
        <begin position="441"/>
        <end position="461"/>
    </location>
</feature>
<evidence type="ECO:0000313" key="3">
    <source>
        <dbReference type="EMBL" id="CAH3033180.1"/>
    </source>
</evidence>
<gene>
    <name evidence="3" type="ORF">PMEA_00010989</name>
</gene>